<evidence type="ECO:0000256" key="1">
    <source>
        <dbReference type="SAM" id="MobiDB-lite"/>
    </source>
</evidence>
<feature type="region of interest" description="Disordered" evidence="1">
    <location>
        <begin position="356"/>
        <end position="391"/>
    </location>
</feature>
<feature type="compositionally biased region" description="Polar residues" evidence="1">
    <location>
        <begin position="370"/>
        <end position="391"/>
    </location>
</feature>
<evidence type="ECO:0000313" key="3">
    <source>
        <dbReference type="WBParaSite" id="EEL_0000632701-mRNA-1"/>
    </source>
</evidence>
<name>A0A0R3RW13_9BILA</name>
<proteinExistence type="predicted"/>
<dbReference type="AlphaFoldDB" id="A0A0R3RW13"/>
<evidence type="ECO:0000313" key="2">
    <source>
        <dbReference type="Proteomes" id="UP000050640"/>
    </source>
</evidence>
<dbReference type="WBParaSite" id="EEL_0000632701-mRNA-1">
    <property type="protein sequence ID" value="EEL_0000632701-mRNA-1"/>
    <property type="gene ID" value="EEL_0000632701"/>
</dbReference>
<feature type="compositionally biased region" description="Low complexity" evidence="1">
    <location>
        <begin position="359"/>
        <end position="369"/>
    </location>
</feature>
<dbReference type="Proteomes" id="UP000050640">
    <property type="component" value="Unplaced"/>
</dbReference>
<reference evidence="3" key="1">
    <citation type="submission" date="2017-02" db="UniProtKB">
        <authorList>
            <consortium name="WormBaseParasite"/>
        </authorList>
    </citation>
    <scope>IDENTIFICATION</scope>
</reference>
<protein>
    <submittedName>
        <fullName evidence="3">Uncharacterized protein</fullName>
    </submittedName>
</protein>
<keyword evidence="2" id="KW-1185">Reference proteome</keyword>
<organism evidence="2 3">
    <name type="scientific">Elaeophora elaphi</name>
    <dbReference type="NCBI Taxonomy" id="1147741"/>
    <lineage>
        <taxon>Eukaryota</taxon>
        <taxon>Metazoa</taxon>
        <taxon>Ecdysozoa</taxon>
        <taxon>Nematoda</taxon>
        <taxon>Chromadorea</taxon>
        <taxon>Rhabditida</taxon>
        <taxon>Spirurina</taxon>
        <taxon>Spiruromorpha</taxon>
        <taxon>Filarioidea</taxon>
        <taxon>Onchocercidae</taxon>
        <taxon>Elaeophora</taxon>
    </lineage>
</organism>
<sequence>MNQGGDSNLPYKHYHTIAQNQPNPFMNRNLSSGDNNLFPSLPSNLRERNLLNPLNGSILELTRPSGCHEPDPESNAKLHFLNDPLVIIKPLMSSSTSHLLTPQVIEKPESTTNTRMGKEVIFTGTGLNFTSGTNQIERPVPKKPRSFSAGSDQFTIGCSALSPPAAQTSRIISNGKINRSTSTSTVIDKIETDNEISALKARIDSLYTKLNEIQRIRDAAIQTLQSDKERRLSESSALVNIDEDSCSARLKTANNTVKAISSTANENSQVCQFITNSNQNDERTLNETTNEMTCPANSAEKTSSRKLNDTWENTDQLSNTELTVSDICQEKTSSEIGANEDIILVDCPQEVTEEKVKNNDQNLINDNLDTSNSTTVTNRNPESNGTCGAQSFDDQTVQQKSDKLKDQYNNTNSASYKLETKDAIIAVKRIQKFWDATYLSPHIKMTKECVNTNIQHDKITQSSPPCFLPPNHLTQSSTPIGFQQPRTAAAFQPPAQFGPMLCFSNISASAENYPYFANSHNPYSQSEPLQFLTSNQLPKQFIPTMNATPIQAFQHPNPLLNVQFPAVGNAICANANHPITNSLSHNSYIANRKLLFKNRMMSSSVRKKIMNSKSRNASAQTVSPINNIISVPNAVSYDRVAKEKSITRVCGIQILLHLNGVCCNFDVMK</sequence>
<accession>A0A0R3RW13</accession>